<organism evidence="2 3">
    <name type="scientific">Streptomyces glaucus</name>
    <dbReference type="NCBI Taxonomy" id="284029"/>
    <lineage>
        <taxon>Bacteria</taxon>
        <taxon>Bacillati</taxon>
        <taxon>Actinomycetota</taxon>
        <taxon>Actinomycetes</taxon>
        <taxon>Kitasatosporales</taxon>
        <taxon>Streptomycetaceae</taxon>
        <taxon>Streptomyces</taxon>
    </lineage>
</organism>
<keyword evidence="3" id="KW-1185">Reference proteome</keyword>
<protein>
    <submittedName>
        <fullName evidence="2">M48 family metallopeptidase</fullName>
    </submittedName>
</protein>
<dbReference type="PANTHER" id="PTHR30399:SF1">
    <property type="entry name" value="UTP PYROPHOSPHATASE"/>
    <property type="match status" value="1"/>
</dbReference>
<comment type="caution">
    <text evidence="2">The sequence shown here is derived from an EMBL/GenBank/DDBJ whole genome shotgun (WGS) entry which is preliminary data.</text>
</comment>
<evidence type="ECO:0000313" key="3">
    <source>
        <dbReference type="Proteomes" id="UP001500460"/>
    </source>
</evidence>
<sequence length="255" mass="28237">MPTAEQISAAVAADGILDGFTLAVRISSRRRTLGVTVEPGGTTLTIAVPAALDTQHVIAGLHRIRPRIAGHVVKARENAPDFHVPALTDGAGFTWLGRSLRLRTLDGRAPAARDGERLTIGRDLLARDGAKPIIRWYCEQGTAWLEQEAPALWSRLMPPGTPPPELRVADIGRKRWGKYEPARHRVTLAWQTMQLRPSLARYVLGHELAHATRPAGAAHGPEFWRVTERVIPLAREEQRRLAREGRTVWMGDTRP</sequence>
<name>A0ABN3JTY2_9ACTN</name>
<evidence type="ECO:0000259" key="1">
    <source>
        <dbReference type="Pfam" id="PF01863"/>
    </source>
</evidence>
<reference evidence="2 3" key="1">
    <citation type="journal article" date="2019" name="Int. J. Syst. Evol. Microbiol.">
        <title>The Global Catalogue of Microorganisms (GCM) 10K type strain sequencing project: providing services to taxonomists for standard genome sequencing and annotation.</title>
        <authorList>
            <consortium name="The Broad Institute Genomics Platform"/>
            <consortium name="The Broad Institute Genome Sequencing Center for Infectious Disease"/>
            <person name="Wu L."/>
            <person name="Ma J."/>
        </authorList>
    </citation>
    <scope>NUCLEOTIDE SEQUENCE [LARGE SCALE GENOMIC DNA]</scope>
    <source>
        <strain evidence="2 3">JCM 6922</strain>
    </source>
</reference>
<dbReference type="Proteomes" id="UP001500460">
    <property type="component" value="Unassembled WGS sequence"/>
</dbReference>
<dbReference type="InterPro" id="IPR053136">
    <property type="entry name" value="UTP_pyrophosphatase-like"/>
</dbReference>
<dbReference type="Gene3D" id="3.30.2010.10">
    <property type="entry name" value="Metalloproteases ('zincins'), catalytic domain"/>
    <property type="match status" value="1"/>
</dbReference>
<evidence type="ECO:0000313" key="2">
    <source>
        <dbReference type="EMBL" id="GAA2439263.1"/>
    </source>
</evidence>
<dbReference type="EMBL" id="BAAATK010000018">
    <property type="protein sequence ID" value="GAA2439263.1"/>
    <property type="molecule type" value="Genomic_DNA"/>
</dbReference>
<dbReference type="RefSeq" id="WP_344603806.1">
    <property type="nucleotide sequence ID" value="NZ_BAAATK010000018.1"/>
</dbReference>
<dbReference type="PANTHER" id="PTHR30399">
    <property type="entry name" value="UNCHARACTERIZED PROTEIN YGJP"/>
    <property type="match status" value="1"/>
</dbReference>
<accession>A0ABN3JTY2</accession>
<proteinExistence type="predicted"/>
<dbReference type="Pfam" id="PF01863">
    <property type="entry name" value="YgjP-like"/>
    <property type="match status" value="1"/>
</dbReference>
<feature type="domain" description="YgjP-like metallopeptidase" evidence="1">
    <location>
        <begin position="31"/>
        <end position="243"/>
    </location>
</feature>
<dbReference type="InterPro" id="IPR002725">
    <property type="entry name" value="YgjP-like_metallopeptidase"/>
</dbReference>
<gene>
    <name evidence="2" type="ORF">GCM10010421_31880</name>
</gene>